<evidence type="ECO:0000313" key="1">
    <source>
        <dbReference type="EMBL" id="QGW29522.1"/>
    </source>
</evidence>
<reference evidence="1 2" key="1">
    <citation type="submission" date="2019-11" db="EMBL/GenBank/DDBJ databases">
        <authorList>
            <person name="Im W.T."/>
        </authorList>
    </citation>
    <scope>NUCLEOTIDE SEQUENCE [LARGE SCALE GENOMIC DNA]</scope>
    <source>
        <strain evidence="1 2">SB-02</strain>
    </source>
</reference>
<sequence>MDNIPLGSAVGEVQLRQPDFVEIDWNNPDTVNGAVRFSIRKIKGSSDVLKMEHYLFFINDQYQGRLSRK</sequence>
<organism evidence="1 2">
    <name type="scientific">Phnomibacter ginsenosidimutans</name>
    <dbReference type="NCBI Taxonomy" id="2676868"/>
    <lineage>
        <taxon>Bacteria</taxon>
        <taxon>Pseudomonadati</taxon>
        <taxon>Bacteroidota</taxon>
        <taxon>Chitinophagia</taxon>
        <taxon>Chitinophagales</taxon>
        <taxon>Chitinophagaceae</taxon>
        <taxon>Phnomibacter</taxon>
    </lineage>
</organism>
<dbReference type="Proteomes" id="UP000426027">
    <property type="component" value="Chromosome"/>
</dbReference>
<evidence type="ECO:0000313" key="2">
    <source>
        <dbReference type="Proteomes" id="UP000426027"/>
    </source>
</evidence>
<dbReference type="RefSeq" id="WP_157479874.1">
    <property type="nucleotide sequence ID" value="NZ_CP046566.1"/>
</dbReference>
<protein>
    <submittedName>
        <fullName evidence="1">Uncharacterized protein</fullName>
    </submittedName>
</protein>
<dbReference type="EMBL" id="CP046566">
    <property type="protein sequence ID" value="QGW29522.1"/>
    <property type="molecule type" value="Genomic_DNA"/>
</dbReference>
<proteinExistence type="predicted"/>
<name>A0A6I6GRE8_9BACT</name>
<accession>A0A6I6GRE8</accession>
<dbReference type="AlphaFoldDB" id="A0A6I6GRE8"/>
<dbReference type="KEGG" id="fls:GLV81_16655"/>
<gene>
    <name evidence="1" type="ORF">GLV81_16655</name>
</gene>
<keyword evidence="2" id="KW-1185">Reference proteome</keyword>